<dbReference type="AlphaFoldDB" id="A0A0B1RZZ5"/>
<evidence type="ECO:0000256" key="1">
    <source>
        <dbReference type="ARBA" id="ARBA00007374"/>
    </source>
</evidence>
<dbReference type="Proteomes" id="UP000053660">
    <property type="component" value="Unassembled WGS sequence"/>
</dbReference>
<evidence type="ECO:0000256" key="6">
    <source>
        <dbReference type="ARBA" id="ARBA00036164"/>
    </source>
</evidence>
<evidence type="ECO:0000256" key="4">
    <source>
        <dbReference type="ARBA" id="ARBA00022777"/>
    </source>
</evidence>
<evidence type="ECO:0000313" key="11">
    <source>
        <dbReference type="Proteomes" id="UP000053660"/>
    </source>
</evidence>
<dbReference type="Pfam" id="PF03770">
    <property type="entry name" value="IPK"/>
    <property type="match status" value="1"/>
</dbReference>
<dbReference type="Gene3D" id="3.30.470.160">
    <property type="entry name" value="Inositol polyphosphate kinase"/>
    <property type="match status" value="1"/>
</dbReference>
<comment type="similarity">
    <text evidence="1 8">Belongs to the inositol phosphokinase (IPK) family.</text>
</comment>
<feature type="compositionally biased region" description="Basic and acidic residues" evidence="9">
    <location>
        <begin position="11"/>
        <end position="20"/>
    </location>
</feature>
<gene>
    <name evidence="10" type="ORF">OESDEN_22121</name>
</gene>
<dbReference type="GO" id="GO:0032958">
    <property type="term" value="P:inositol phosphate biosynthetic process"/>
    <property type="evidence" value="ECO:0007669"/>
    <property type="project" value="InterPro"/>
</dbReference>
<organism evidence="10 11">
    <name type="scientific">Oesophagostomum dentatum</name>
    <name type="common">Nodular worm</name>
    <dbReference type="NCBI Taxonomy" id="61180"/>
    <lineage>
        <taxon>Eukaryota</taxon>
        <taxon>Metazoa</taxon>
        <taxon>Ecdysozoa</taxon>
        <taxon>Nematoda</taxon>
        <taxon>Chromadorea</taxon>
        <taxon>Rhabditida</taxon>
        <taxon>Rhabditina</taxon>
        <taxon>Rhabditomorpha</taxon>
        <taxon>Strongyloidea</taxon>
        <taxon>Strongylidae</taxon>
        <taxon>Oesophagostomum</taxon>
    </lineage>
</organism>
<keyword evidence="4 8" id="KW-0418">Kinase</keyword>
<protein>
    <recommendedName>
        <fullName evidence="8">Kinase</fullName>
        <ecNumber evidence="8">2.7.-.-</ecNumber>
    </recommendedName>
</protein>
<dbReference type="OrthoDB" id="338650at2759"/>
<keyword evidence="11" id="KW-1185">Reference proteome</keyword>
<dbReference type="InterPro" id="IPR005522">
    <property type="entry name" value="IPK"/>
</dbReference>
<dbReference type="GO" id="GO:0005524">
    <property type="term" value="F:ATP binding"/>
    <property type="evidence" value="ECO:0007669"/>
    <property type="project" value="UniProtKB-KW"/>
</dbReference>
<dbReference type="EMBL" id="KN609951">
    <property type="protein sequence ID" value="KHJ78259.1"/>
    <property type="molecule type" value="Genomic_DNA"/>
</dbReference>
<proteinExistence type="inferred from homology"/>
<dbReference type="GO" id="GO:0008440">
    <property type="term" value="F:inositol-1,4,5-trisphosphate 3-kinase activity"/>
    <property type="evidence" value="ECO:0007669"/>
    <property type="project" value="TreeGrafter"/>
</dbReference>
<evidence type="ECO:0000256" key="3">
    <source>
        <dbReference type="ARBA" id="ARBA00022741"/>
    </source>
</evidence>
<dbReference type="GO" id="GO:0047326">
    <property type="term" value="F:inositol-1,3,4,6-tetrakisphosphate 5-kinase activity"/>
    <property type="evidence" value="ECO:0007669"/>
    <property type="project" value="RHEA"/>
</dbReference>
<dbReference type="GO" id="GO:0005634">
    <property type="term" value="C:nucleus"/>
    <property type="evidence" value="ECO:0007669"/>
    <property type="project" value="TreeGrafter"/>
</dbReference>
<sequence>MGKITYDPFASEEKREKESSKYPPQKILGFRLLGYRMHLNNGEVVVKDKDWGKSHDENNVLDGLIEFFSGRGIDSKVTSQVLAKLDLVRKWFATQQSFQFYASSLLFVYENDPSLPVNVKIVMIGVG</sequence>
<dbReference type="EC" id="2.7.-.-" evidence="8"/>
<comment type="catalytic activity">
    <reaction evidence="7">
        <text>1D-myo-inositol 1,3,4,6-tetrakisphosphate + ATP = 1D-myo-inositol 1,3,4,5,6-pentakisphosphate + ADP + H(+)</text>
        <dbReference type="Rhea" id="RHEA:12717"/>
        <dbReference type="ChEBI" id="CHEBI:15378"/>
        <dbReference type="ChEBI" id="CHEBI:30616"/>
        <dbReference type="ChEBI" id="CHEBI:57660"/>
        <dbReference type="ChEBI" id="CHEBI:57733"/>
        <dbReference type="ChEBI" id="CHEBI:456216"/>
        <dbReference type="EC" id="2.7.1.140"/>
    </reaction>
</comment>
<keyword evidence="5" id="KW-0067">ATP-binding</keyword>
<reference evidence="10 11" key="1">
    <citation type="submission" date="2014-03" db="EMBL/GenBank/DDBJ databases">
        <title>Draft genome of the hookworm Oesophagostomum dentatum.</title>
        <authorList>
            <person name="Mitreva M."/>
        </authorList>
    </citation>
    <scope>NUCLEOTIDE SEQUENCE [LARGE SCALE GENOMIC DNA]</scope>
    <source>
        <strain evidence="10 11">OD-Hann</strain>
    </source>
</reference>
<feature type="region of interest" description="Disordered" evidence="9">
    <location>
        <begin position="1"/>
        <end position="21"/>
    </location>
</feature>
<dbReference type="PANTHER" id="PTHR12400">
    <property type="entry name" value="INOSITOL POLYPHOSPHATE KINASE"/>
    <property type="match status" value="1"/>
</dbReference>
<keyword evidence="2 8" id="KW-0808">Transferase</keyword>
<dbReference type="SUPFAM" id="SSF56104">
    <property type="entry name" value="SAICAR synthase-like"/>
    <property type="match status" value="1"/>
</dbReference>
<evidence type="ECO:0000256" key="9">
    <source>
        <dbReference type="SAM" id="MobiDB-lite"/>
    </source>
</evidence>
<accession>A0A0B1RZZ5</accession>
<keyword evidence="3" id="KW-0547">Nucleotide-binding</keyword>
<evidence type="ECO:0000256" key="2">
    <source>
        <dbReference type="ARBA" id="ARBA00022679"/>
    </source>
</evidence>
<evidence type="ECO:0000313" key="10">
    <source>
        <dbReference type="EMBL" id="KHJ78259.1"/>
    </source>
</evidence>
<name>A0A0B1RZZ5_OESDE</name>
<evidence type="ECO:0000256" key="8">
    <source>
        <dbReference type="RuleBase" id="RU363090"/>
    </source>
</evidence>
<dbReference type="GO" id="GO:0005737">
    <property type="term" value="C:cytoplasm"/>
    <property type="evidence" value="ECO:0007669"/>
    <property type="project" value="TreeGrafter"/>
</dbReference>
<dbReference type="PANTHER" id="PTHR12400:SF51">
    <property type="entry name" value="INOSITOL POLYPHOSPHATE MULTIKINASE"/>
    <property type="match status" value="1"/>
</dbReference>
<dbReference type="InterPro" id="IPR038286">
    <property type="entry name" value="IPK_sf"/>
</dbReference>
<evidence type="ECO:0000256" key="7">
    <source>
        <dbReference type="ARBA" id="ARBA00036525"/>
    </source>
</evidence>
<comment type="catalytic activity">
    <reaction evidence="6">
        <text>1D-myo-inositol 1,4,5-trisphosphate + 2 ATP = 1D-myo-inositol 1,3,4,5,6-pentakisphosphate + 2 ADP + 2 H(+)</text>
        <dbReference type="Rhea" id="RHEA:32359"/>
        <dbReference type="ChEBI" id="CHEBI:15378"/>
        <dbReference type="ChEBI" id="CHEBI:30616"/>
        <dbReference type="ChEBI" id="CHEBI:57733"/>
        <dbReference type="ChEBI" id="CHEBI:203600"/>
        <dbReference type="ChEBI" id="CHEBI:456216"/>
        <dbReference type="EC" id="2.7.1.151"/>
    </reaction>
</comment>
<evidence type="ECO:0000256" key="5">
    <source>
        <dbReference type="ARBA" id="ARBA00022840"/>
    </source>
</evidence>